<comment type="caution">
    <text evidence="16">The sequence shown here is derived from an EMBL/GenBank/DDBJ whole genome shotgun (WGS) entry which is preliminary data.</text>
</comment>
<organism evidence="16 19">
    <name type="scientific">Didymodactylos carnosus</name>
    <dbReference type="NCBI Taxonomy" id="1234261"/>
    <lineage>
        <taxon>Eukaryota</taxon>
        <taxon>Metazoa</taxon>
        <taxon>Spiralia</taxon>
        <taxon>Gnathifera</taxon>
        <taxon>Rotifera</taxon>
        <taxon>Eurotatoria</taxon>
        <taxon>Bdelloidea</taxon>
        <taxon>Philodinida</taxon>
        <taxon>Philodinidae</taxon>
        <taxon>Didymodactylos</taxon>
    </lineage>
</organism>
<keyword evidence="9 12" id="KW-0342">GTP-binding</keyword>
<dbReference type="Pfam" id="PF03953">
    <property type="entry name" value="Tubulin_C"/>
    <property type="match status" value="1"/>
</dbReference>
<dbReference type="InterPro" id="IPR003008">
    <property type="entry name" value="Tubulin_FtsZ_GTPase"/>
</dbReference>
<dbReference type="SMART" id="SM00864">
    <property type="entry name" value="Tubulin"/>
    <property type="match status" value="1"/>
</dbReference>
<dbReference type="Gene3D" id="1.10.287.600">
    <property type="entry name" value="Helix hairpin bin"/>
    <property type="match status" value="1"/>
</dbReference>
<proteinExistence type="inferred from homology"/>
<evidence type="ECO:0000259" key="14">
    <source>
        <dbReference type="SMART" id="SM00865"/>
    </source>
</evidence>
<dbReference type="FunFam" id="3.30.1330.20:FF:000002">
    <property type="entry name" value="Tubulin beta chain"/>
    <property type="match status" value="1"/>
</dbReference>
<dbReference type="InterPro" id="IPR023123">
    <property type="entry name" value="Tubulin_C"/>
</dbReference>
<dbReference type="FunFam" id="3.40.50.1440:FF:000006">
    <property type="entry name" value="Tubulin beta chain"/>
    <property type="match status" value="1"/>
</dbReference>
<evidence type="ECO:0000256" key="1">
    <source>
        <dbReference type="ARBA" id="ARBA00001946"/>
    </source>
</evidence>
<dbReference type="EMBL" id="CAJNOK010001462">
    <property type="protein sequence ID" value="CAF0813268.1"/>
    <property type="molecule type" value="Genomic_DNA"/>
</dbReference>
<comment type="subunit">
    <text evidence="12">Dimer of alpha and beta chains. A typical microtubule is a hollow water-filled tube with an outer diameter of 25 nm and an inner diameter of 15 nM. Alpha-beta heterodimers associate head-to-tail to form protofilaments running lengthwise along the microtubule wall with the beta-tubulin subunit facing the microtubule plus end conferring a structural polarity. Microtubules usually have 13 protofilaments but different protofilament numbers can be found in some organisms and specialized cells.</text>
</comment>
<comment type="similarity">
    <text evidence="3 12">Belongs to the tubulin family.</text>
</comment>
<dbReference type="PROSITE" id="PS00227">
    <property type="entry name" value="TUBULIN"/>
    <property type="match status" value="1"/>
</dbReference>
<dbReference type="GO" id="GO:0007017">
    <property type="term" value="P:microtubule-based process"/>
    <property type="evidence" value="ECO:0007669"/>
    <property type="project" value="InterPro"/>
</dbReference>
<dbReference type="InterPro" id="IPR017975">
    <property type="entry name" value="Tubulin_CS"/>
</dbReference>
<reference evidence="16" key="1">
    <citation type="submission" date="2021-02" db="EMBL/GenBank/DDBJ databases">
        <authorList>
            <person name="Nowell W R."/>
        </authorList>
    </citation>
    <scope>NUCLEOTIDE SEQUENCE</scope>
</reference>
<evidence type="ECO:0000256" key="9">
    <source>
        <dbReference type="ARBA" id="ARBA00023134"/>
    </source>
</evidence>
<evidence type="ECO:0000256" key="10">
    <source>
        <dbReference type="ARBA" id="ARBA00023212"/>
    </source>
</evidence>
<keyword evidence="5 12" id="KW-0493">Microtubule</keyword>
<dbReference type="EMBL" id="CAJOBA010001462">
    <property type="protein sequence ID" value="CAF3597170.1"/>
    <property type="molecule type" value="Genomic_DNA"/>
</dbReference>
<accession>A0A814NRE3</accession>
<dbReference type="Proteomes" id="UP000681722">
    <property type="component" value="Unassembled WGS sequence"/>
</dbReference>
<evidence type="ECO:0000256" key="12">
    <source>
        <dbReference type="RuleBase" id="RU000352"/>
    </source>
</evidence>
<feature type="domain" description="Tubulin/FtsZ GTPase" evidence="13">
    <location>
        <begin position="72"/>
        <end position="267"/>
    </location>
</feature>
<dbReference type="GO" id="GO:0046872">
    <property type="term" value="F:metal ion binding"/>
    <property type="evidence" value="ECO:0007669"/>
    <property type="project" value="UniProtKB-KW"/>
</dbReference>
<protein>
    <recommendedName>
        <fullName evidence="12">Tubulin beta chain</fullName>
    </recommendedName>
</protein>
<evidence type="ECO:0000256" key="8">
    <source>
        <dbReference type="ARBA" id="ARBA00022842"/>
    </source>
</evidence>
<dbReference type="PRINTS" id="PR01161">
    <property type="entry name" value="TUBULIN"/>
</dbReference>
<evidence type="ECO:0000313" key="16">
    <source>
        <dbReference type="EMBL" id="CAF1094920.1"/>
    </source>
</evidence>
<evidence type="ECO:0000313" key="17">
    <source>
        <dbReference type="EMBL" id="CAF3597170.1"/>
    </source>
</evidence>
<keyword evidence="10" id="KW-0206">Cytoskeleton</keyword>
<evidence type="ECO:0000256" key="11">
    <source>
        <dbReference type="ARBA" id="ARBA00034296"/>
    </source>
</evidence>
<dbReference type="Pfam" id="PF00091">
    <property type="entry name" value="Tubulin"/>
    <property type="match status" value="1"/>
</dbReference>
<evidence type="ECO:0000313" key="15">
    <source>
        <dbReference type="EMBL" id="CAF0813268.1"/>
    </source>
</evidence>
<evidence type="ECO:0000256" key="5">
    <source>
        <dbReference type="ARBA" id="ARBA00022701"/>
    </source>
</evidence>
<sequence>MREIVHLQCGQCGNQIASKFWEVVSDEHGIDPSGHYHGTSSLQLERINVYYNEGQGVSTSGSVCVTLDNRLFILIVHLGQQYVPRAVLVDLEPGTMDAVRASPYGHLFRPDNFVFGHSGAGNNWATGHYTEGAELIESVMDVVRKEAEACDCLQGFQLTHSLGGGTGSGMGTLLLSKIREEFPDRIMNTFSVFPSPKVSDTVVEPYNATLSLHQLVENTDETYCIDNEALYDICFRTLKLTTPSYSDLNHLVSSAMSGVTTCLRFPGQLNADLRKLAVNMVPFPRLHFFMSGFAPLTSRSLQDYRTLNVSDLTQQMFSSQNMMTACDPRHGRYLTVATIFRGQVSMREIDEQIMNIQSKNSSYFVEWIPNNIKTAVCDIPPRGLKLSATFIGNSTAIQEIFKRISEQFTAMFRRKAFLFRYTGEGMDEMEFTEAESNMNDLISEYQQYQDATIEDGDGEIEQENND</sequence>
<dbReference type="EMBL" id="CAJNOQ010005334">
    <property type="protein sequence ID" value="CAF1094920.1"/>
    <property type="molecule type" value="Genomic_DNA"/>
</dbReference>
<evidence type="ECO:0000256" key="3">
    <source>
        <dbReference type="ARBA" id="ARBA00009636"/>
    </source>
</evidence>
<keyword evidence="6" id="KW-0479">Metal-binding</keyword>
<dbReference type="GO" id="GO:0005874">
    <property type="term" value="C:microtubule"/>
    <property type="evidence" value="ECO:0007669"/>
    <property type="project" value="UniProtKB-KW"/>
</dbReference>
<evidence type="ECO:0000256" key="7">
    <source>
        <dbReference type="ARBA" id="ARBA00022741"/>
    </source>
</evidence>
<dbReference type="SUPFAM" id="SSF55307">
    <property type="entry name" value="Tubulin C-terminal domain-like"/>
    <property type="match status" value="1"/>
</dbReference>
<comment type="subcellular location">
    <subcellularLocation>
        <location evidence="2">Cytoplasm</location>
        <location evidence="2">Cytoskeleton</location>
    </subcellularLocation>
</comment>
<dbReference type="Proteomes" id="UP000682733">
    <property type="component" value="Unassembled WGS sequence"/>
</dbReference>
<dbReference type="PANTHER" id="PTHR11588">
    <property type="entry name" value="TUBULIN"/>
    <property type="match status" value="1"/>
</dbReference>
<dbReference type="InterPro" id="IPR037103">
    <property type="entry name" value="Tubulin/FtsZ-like_C"/>
</dbReference>
<keyword evidence="7 12" id="KW-0547">Nucleotide-binding</keyword>
<dbReference type="Proteomes" id="UP000677228">
    <property type="component" value="Unassembled WGS sequence"/>
</dbReference>
<dbReference type="FunFam" id="1.10.287.600:FF:000002">
    <property type="entry name" value="Tubulin beta chain"/>
    <property type="match status" value="1"/>
</dbReference>
<keyword evidence="8" id="KW-0460">Magnesium</keyword>
<dbReference type="Gene3D" id="3.40.50.1440">
    <property type="entry name" value="Tubulin/FtsZ, GTPase domain"/>
    <property type="match status" value="1"/>
</dbReference>
<dbReference type="CDD" id="cd02187">
    <property type="entry name" value="beta_tubulin"/>
    <property type="match status" value="1"/>
</dbReference>
<dbReference type="PROSITE" id="PS00228">
    <property type="entry name" value="TUBULIN_B_AUTOREG"/>
    <property type="match status" value="1"/>
</dbReference>
<comment type="function">
    <text evidence="11 12">Tubulin is the major constituent of microtubules, a cylinder consisting of laterally associated linear protofilaments composed of alpha- and beta-tubulin heterodimers. Microtubules grow by the addition of GTP-tubulin dimers to the microtubule end, where a stabilizing cap forms. Below the cap, tubulin dimers are in GDP-bound state, owing to GTPase activity of alpha-tubulin.</text>
</comment>
<dbReference type="InterPro" id="IPR002453">
    <property type="entry name" value="Beta_tubulin"/>
</dbReference>
<evidence type="ECO:0000256" key="4">
    <source>
        <dbReference type="ARBA" id="ARBA00022490"/>
    </source>
</evidence>
<dbReference type="AlphaFoldDB" id="A0A814NRE3"/>
<dbReference type="InterPro" id="IPR013838">
    <property type="entry name" value="Beta-tubulin_BS"/>
</dbReference>
<name>A0A814NRE3_9BILA</name>
<gene>
    <name evidence="16" type="ORF">GPM918_LOCUS18456</name>
    <name evidence="15" type="ORF">OVA965_LOCUS5259</name>
    <name evidence="18" type="ORF">SRO942_LOCUS18454</name>
    <name evidence="17" type="ORF">TMI583_LOCUS5257</name>
</gene>
<dbReference type="GO" id="GO:0005200">
    <property type="term" value="F:structural constituent of cytoskeleton"/>
    <property type="evidence" value="ECO:0007669"/>
    <property type="project" value="InterPro"/>
</dbReference>
<keyword evidence="19" id="KW-1185">Reference proteome</keyword>
<evidence type="ECO:0000313" key="18">
    <source>
        <dbReference type="EMBL" id="CAF3860314.1"/>
    </source>
</evidence>
<dbReference type="OrthoDB" id="1662883at2759"/>
<dbReference type="InterPro" id="IPR036525">
    <property type="entry name" value="Tubulin/FtsZ_GTPase_sf"/>
</dbReference>
<keyword evidence="4" id="KW-0963">Cytoplasm</keyword>
<dbReference type="SUPFAM" id="SSF52490">
    <property type="entry name" value="Tubulin nucleotide-binding domain-like"/>
    <property type="match status" value="1"/>
</dbReference>
<dbReference type="GO" id="GO:0003924">
    <property type="term" value="F:GTPase activity"/>
    <property type="evidence" value="ECO:0007669"/>
    <property type="project" value="InterPro"/>
</dbReference>
<dbReference type="InterPro" id="IPR008280">
    <property type="entry name" value="Tub_FtsZ_C"/>
</dbReference>
<comment type="cofactor">
    <cofactor evidence="1">
        <name>Mg(2+)</name>
        <dbReference type="ChEBI" id="CHEBI:18420"/>
    </cofactor>
</comment>
<dbReference type="PRINTS" id="PR01163">
    <property type="entry name" value="BETATUBULIN"/>
</dbReference>
<dbReference type="InterPro" id="IPR000217">
    <property type="entry name" value="Tubulin"/>
</dbReference>
<dbReference type="Gene3D" id="3.30.1330.20">
    <property type="entry name" value="Tubulin/FtsZ, C-terminal domain"/>
    <property type="match status" value="1"/>
</dbReference>
<feature type="domain" description="Tubulin/FtsZ 2-layer sandwich" evidence="14">
    <location>
        <begin position="269"/>
        <end position="406"/>
    </location>
</feature>
<evidence type="ECO:0000259" key="13">
    <source>
        <dbReference type="SMART" id="SM00864"/>
    </source>
</evidence>
<dbReference type="EMBL" id="CAJOBC010005335">
    <property type="protein sequence ID" value="CAF3860314.1"/>
    <property type="molecule type" value="Genomic_DNA"/>
</dbReference>
<dbReference type="SMART" id="SM00865">
    <property type="entry name" value="Tubulin_C"/>
    <property type="match status" value="1"/>
</dbReference>
<dbReference type="InterPro" id="IPR018316">
    <property type="entry name" value="Tubulin/FtsZ_2-layer-sand-dom"/>
</dbReference>
<dbReference type="GO" id="GO:0005525">
    <property type="term" value="F:GTP binding"/>
    <property type="evidence" value="ECO:0007669"/>
    <property type="project" value="UniProtKB-UniRule"/>
</dbReference>
<evidence type="ECO:0000256" key="2">
    <source>
        <dbReference type="ARBA" id="ARBA00004245"/>
    </source>
</evidence>
<evidence type="ECO:0000313" key="19">
    <source>
        <dbReference type="Proteomes" id="UP000663829"/>
    </source>
</evidence>
<evidence type="ECO:0000256" key="6">
    <source>
        <dbReference type="ARBA" id="ARBA00022723"/>
    </source>
</evidence>
<dbReference type="Proteomes" id="UP000663829">
    <property type="component" value="Unassembled WGS sequence"/>
</dbReference>